<protein>
    <submittedName>
        <fullName evidence="7">NAD-dependent malic enzyme</fullName>
        <ecNumber evidence="7">1.1.1.38</ecNumber>
    </submittedName>
</protein>
<reference evidence="7 8" key="1">
    <citation type="submission" date="2024-09" db="EMBL/GenBank/DDBJ databases">
        <title>Aeromonas strains Genome sequencing and assembly.</title>
        <authorList>
            <person name="Hu X."/>
            <person name="Tang B."/>
        </authorList>
    </citation>
    <scope>NUCLEOTIDE SEQUENCE [LARGE SCALE GENOMIC DNA]</scope>
    <source>
        <strain evidence="7 8">NB23SCDHY001</strain>
    </source>
</reference>
<keyword evidence="2 7" id="KW-0560">Oxidoreductase</keyword>
<evidence type="ECO:0000313" key="7">
    <source>
        <dbReference type="EMBL" id="MFM4892978.1"/>
    </source>
</evidence>
<dbReference type="Pfam" id="PF00390">
    <property type="entry name" value="malic"/>
    <property type="match status" value="1"/>
</dbReference>
<keyword evidence="8" id="KW-1185">Reference proteome</keyword>
<feature type="domain" description="Malic enzyme N-terminal" evidence="6">
    <location>
        <begin position="59"/>
        <end position="238"/>
    </location>
</feature>
<dbReference type="GeneID" id="97220214"/>
<evidence type="ECO:0000256" key="1">
    <source>
        <dbReference type="ARBA" id="ARBA00008785"/>
    </source>
</evidence>
<dbReference type="InterPro" id="IPR036291">
    <property type="entry name" value="NAD(P)-bd_dom_sf"/>
</dbReference>
<dbReference type="Gene3D" id="3.40.50.10380">
    <property type="entry name" value="Malic enzyme, N-terminal domain"/>
    <property type="match status" value="1"/>
</dbReference>
<comment type="caution">
    <text evidence="7">The sequence shown here is derived from an EMBL/GenBank/DDBJ whole genome shotgun (WGS) entry which is preliminary data.</text>
</comment>
<dbReference type="GO" id="GO:0016491">
    <property type="term" value="F:oxidoreductase activity"/>
    <property type="evidence" value="ECO:0007669"/>
    <property type="project" value="UniProtKB-KW"/>
</dbReference>
<dbReference type="Proteomes" id="UP001630969">
    <property type="component" value="Unassembled WGS sequence"/>
</dbReference>
<name>A0ABW9GP96_9GAMM</name>
<dbReference type="PRINTS" id="PR00072">
    <property type="entry name" value="MALOXRDTASE"/>
</dbReference>
<dbReference type="Gene3D" id="3.40.50.720">
    <property type="entry name" value="NAD(P)-binding Rossmann-like Domain"/>
    <property type="match status" value="1"/>
</dbReference>
<dbReference type="SUPFAM" id="SSF51735">
    <property type="entry name" value="NAD(P)-binding Rossmann-fold domains"/>
    <property type="match status" value="1"/>
</dbReference>
<dbReference type="InterPro" id="IPR046346">
    <property type="entry name" value="Aminoacid_DH-like_N_sf"/>
</dbReference>
<evidence type="ECO:0000259" key="6">
    <source>
        <dbReference type="SMART" id="SM01274"/>
    </source>
</evidence>
<keyword evidence="3" id="KW-0520">NAD</keyword>
<evidence type="ECO:0000256" key="3">
    <source>
        <dbReference type="ARBA" id="ARBA00023027"/>
    </source>
</evidence>
<organism evidence="7 8">
    <name type="scientific">Aeromonas bivalvium</name>
    <dbReference type="NCBI Taxonomy" id="440079"/>
    <lineage>
        <taxon>Bacteria</taxon>
        <taxon>Pseudomonadati</taxon>
        <taxon>Pseudomonadota</taxon>
        <taxon>Gammaproteobacteria</taxon>
        <taxon>Aeromonadales</taxon>
        <taxon>Aeromonadaceae</taxon>
        <taxon>Aeromonas</taxon>
    </lineage>
</organism>
<dbReference type="InterPro" id="IPR012302">
    <property type="entry name" value="Malic_NAD-bd"/>
</dbReference>
<proteinExistence type="inferred from homology"/>
<feature type="domain" description="Malic enzyme NAD-binding" evidence="5">
    <location>
        <begin position="248"/>
        <end position="488"/>
    </location>
</feature>
<dbReference type="PIRSF" id="PIRSF000106">
    <property type="entry name" value="ME"/>
    <property type="match status" value="1"/>
</dbReference>
<evidence type="ECO:0000259" key="5">
    <source>
        <dbReference type="SMART" id="SM00919"/>
    </source>
</evidence>
<dbReference type="NCBIfam" id="NF010052">
    <property type="entry name" value="PRK13529.1"/>
    <property type="match status" value="1"/>
</dbReference>
<evidence type="ECO:0000256" key="2">
    <source>
        <dbReference type="ARBA" id="ARBA00023002"/>
    </source>
</evidence>
<dbReference type="InterPro" id="IPR037062">
    <property type="entry name" value="Malic_N_dom_sf"/>
</dbReference>
<dbReference type="RefSeq" id="WP_408789511.1">
    <property type="nucleotide sequence ID" value="NZ_JBGXBU010000002.1"/>
</dbReference>
<sequence>MNDIMMGTSLPYAERKRQGLMGRMPHKEESLAQQRRRIYRLVSAMQSPFDQHLLLRQLQEDNPVLFYDLVRHHLPELLPIIYTPVVGEACQRHSDLYLRSHGLYLSWHDREDLDAIFASVEQEVDVIVISDGERVLGLGDLGIGGMGICIGKLALYSAAGGINPARTLPLCVDVGTNNPDLLEDDSYLGWQANRVDGEPYYHFMDKVVAAIRKRWPQVVLQFEDFAGKHAANLLARYRDELCMFNDDIQGTAAVASACVLAGLQQAGTALADTPVLIVGAGSAGCGIAAMLAQLAGSPQRIQLFDQDGLVCQDRANLTQTQQPFARPAAEACDTLPALIARLRPGVLIGVSGQGGLFTEAVLGAMGAVCERPVILPLSNPTRSAEATPEQVWQATDGRALLATGSPFAPVTVDGEARVVSQCNNVYVFPGIGLGACAVKARRISDGMLQAAVRAVGAYPLADGRLLPPIEQVGEVARAVARAVALTAREEGLADFDGDPAPLIDQTWWRPHYWSAS</sequence>
<dbReference type="SMART" id="SM00919">
    <property type="entry name" value="Malic_M"/>
    <property type="match status" value="1"/>
</dbReference>
<dbReference type="InterPro" id="IPR012301">
    <property type="entry name" value="Malic_N_dom"/>
</dbReference>
<evidence type="ECO:0000313" key="8">
    <source>
        <dbReference type="Proteomes" id="UP001630969"/>
    </source>
</evidence>
<dbReference type="PANTHER" id="PTHR23406">
    <property type="entry name" value="MALIC ENZYME-RELATED"/>
    <property type="match status" value="1"/>
</dbReference>
<accession>A0ABW9GP96</accession>
<dbReference type="Pfam" id="PF03949">
    <property type="entry name" value="Malic_M"/>
    <property type="match status" value="1"/>
</dbReference>
<comment type="similarity">
    <text evidence="1 4">Belongs to the malic enzymes family.</text>
</comment>
<keyword evidence="4" id="KW-0479">Metal-binding</keyword>
<dbReference type="EMBL" id="JBGXBU010000002">
    <property type="protein sequence ID" value="MFM4892978.1"/>
    <property type="molecule type" value="Genomic_DNA"/>
</dbReference>
<gene>
    <name evidence="7" type="ORF">ACEUDJ_08905</name>
</gene>
<evidence type="ECO:0000256" key="4">
    <source>
        <dbReference type="RuleBase" id="RU003427"/>
    </source>
</evidence>
<dbReference type="PANTHER" id="PTHR23406:SF34">
    <property type="entry name" value="NAD-DEPENDENT MALIC ENZYME, MITOCHONDRIAL"/>
    <property type="match status" value="1"/>
</dbReference>
<dbReference type="SMART" id="SM01274">
    <property type="entry name" value="malic"/>
    <property type="match status" value="1"/>
</dbReference>
<dbReference type="SUPFAM" id="SSF53223">
    <property type="entry name" value="Aminoacid dehydrogenase-like, N-terminal domain"/>
    <property type="match status" value="1"/>
</dbReference>
<dbReference type="EC" id="1.1.1.38" evidence="7"/>
<dbReference type="InterPro" id="IPR001891">
    <property type="entry name" value="Malic_OxRdtase"/>
</dbReference>